<evidence type="ECO:0000256" key="1">
    <source>
        <dbReference type="SAM" id="Coils"/>
    </source>
</evidence>
<keyword evidence="2" id="KW-1133">Transmembrane helix</keyword>
<reference evidence="4" key="1">
    <citation type="submission" date="2017-07" db="EMBL/GenBank/DDBJ databases">
        <title>Taro Niue Genome Assembly and Annotation.</title>
        <authorList>
            <person name="Atibalentja N."/>
            <person name="Keating K."/>
            <person name="Fields C.J."/>
        </authorList>
    </citation>
    <scope>NUCLEOTIDE SEQUENCE</scope>
    <source>
        <strain evidence="4">Niue_2</strain>
        <tissue evidence="4">Leaf</tissue>
    </source>
</reference>
<proteinExistence type="predicted"/>
<keyword evidence="2" id="KW-0472">Membrane</keyword>
<sequence length="605" mass="69126">MGNYIIFVIFILVIPDHCTCLFNWLSSSESYSDHDAPSAAKPVMGDKDAPFSVESFDNYKGKKLVEETRMKQLSLNSCWQEAYRNLFASCSEIIANEEKHSRLAWQLSNCFIRDSGRPSIPSCAAKSMMKDCRKKLNDFEHEIYLQFFIQTNSICHQLQAEAFKRDTERLVNDLKRSAQVAEEKLKSMQGKSEQLLRSSNEIHDSLATLDLRTQKVVQASSNIENQINDMLKQSLIIYEQADGIRASQTELLQGQTEMKDKLESSMSALQESYENLGDGMEKLRQETVEIEKEINEVGHVMASKMQNLQNTADDIGHVTSISLDKQKELVNGQTTALQELEFLKKLQSDALEESRTSLENLAKSGHKQQADLLQRQEQIQQAHDRLFQSSQTILAAQEEFEVKQASIFSALDKLFTLHNAILLESRLIKSFFFYSCVVLLLYMLTSTKQTFNLGLCITFILEFAIVRFVGDDLHQQTWITSKISLARASFLVAAALQILHSIFTYRQEPHIGIVLLIDYEVLNHKMLQRLIEKMEVIEQNTGKDLLSWSTDSGFSGYSWIDEELPEDVNSCDDSDYVLPEEVAENSICTTSSAKRYELRPRRCQR</sequence>
<accession>A0A843WZZ6</accession>
<dbReference type="AlphaFoldDB" id="A0A843WZZ6"/>
<dbReference type="Proteomes" id="UP000652761">
    <property type="component" value="Unassembled WGS sequence"/>
</dbReference>
<keyword evidence="1" id="KW-0175">Coiled coil</keyword>
<keyword evidence="3" id="KW-0732">Signal</keyword>
<evidence type="ECO:0000313" key="5">
    <source>
        <dbReference type="Proteomes" id="UP000652761"/>
    </source>
</evidence>
<name>A0A843WZZ6_COLES</name>
<feature type="transmembrane region" description="Helical" evidence="2">
    <location>
        <begin position="427"/>
        <end position="445"/>
    </location>
</feature>
<feature type="transmembrane region" description="Helical" evidence="2">
    <location>
        <begin position="451"/>
        <end position="470"/>
    </location>
</feature>
<evidence type="ECO:0000313" key="4">
    <source>
        <dbReference type="EMBL" id="MQM09774.1"/>
    </source>
</evidence>
<protein>
    <recommendedName>
        <fullName evidence="6">Protein GAMETE EXPRESSED 1</fullName>
    </recommendedName>
</protein>
<feature type="coiled-coil region" evidence="1">
    <location>
        <begin position="164"/>
        <end position="198"/>
    </location>
</feature>
<dbReference type="InterPro" id="IPR040346">
    <property type="entry name" value="GEX1/Brambleberry"/>
</dbReference>
<feature type="signal peptide" evidence="3">
    <location>
        <begin position="1"/>
        <end position="20"/>
    </location>
</feature>
<keyword evidence="5" id="KW-1185">Reference proteome</keyword>
<feature type="chain" id="PRO_5032922089" description="Protein GAMETE EXPRESSED 1" evidence="3">
    <location>
        <begin position="21"/>
        <end position="605"/>
    </location>
</feature>
<keyword evidence="2" id="KW-0812">Transmembrane</keyword>
<evidence type="ECO:0000256" key="2">
    <source>
        <dbReference type="SAM" id="Phobius"/>
    </source>
</evidence>
<evidence type="ECO:0008006" key="6">
    <source>
        <dbReference type="Google" id="ProtNLM"/>
    </source>
</evidence>
<dbReference type="PANTHER" id="PTHR33538:SF2">
    <property type="entry name" value="PROTEIN GAMETE EXPRESSED 1"/>
    <property type="match status" value="1"/>
</dbReference>
<dbReference type="OrthoDB" id="377549at2759"/>
<feature type="transmembrane region" description="Helical" evidence="2">
    <location>
        <begin position="482"/>
        <end position="503"/>
    </location>
</feature>
<dbReference type="PANTHER" id="PTHR33538">
    <property type="entry name" value="PROTEIN GAMETE EXPRESSED 1"/>
    <property type="match status" value="1"/>
</dbReference>
<dbReference type="EMBL" id="NMUH01004467">
    <property type="protein sequence ID" value="MQM09774.1"/>
    <property type="molecule type" value="Genomic_DNA"/>
</dbReference>
<comment type="caution">
    <text evidence="4">The sequence shown here is derived from an EMBL/GenBank/DDBJ whole genome shotgun (WGS) entry which is preliminary data.</text>
</comment>
<gene>
    <name evidence="4" type="ORF">Taro_042651</name>
</gene>
<organism evidence="4 5">
    <name type="scientific">Colocasia esculenta</name>
    <name type="common">Wild taro</name>
    <name type="synonym">Arum esculentum</name>
    <dbReference type="NCBI Taxonomy" id="4460"/>
    <lineage>
        <taxon>Eukaryota</taxon>
        <taxon>Viridiplantae</taxon>
        <taxon>Streptophyta</taxon>
        <taxon>Embryophyta</taxon>
        <taxon>Tracheophyta</taxon>
        <taxon>Spermatophyta</taxon>
        <taxon>Magnoliopsida</taxon>
        <taxon>Liliopsida</taxon>
        <taxon>Araceae</taxon>
        <taxon>Aroideae</taxon>
        <taxon>Colocasieae</taxon>
        <taxon>Colocasia</taxon>
    </lineage>
</organism>
<evidence type="ECO:0000256" key="3">
    <source>
        <dbReference type="SAM" id="SignalP"/>
    </source>
</evidence>
<feature type="coiled-coil region" evidence="1">
    <location>
        <begin position="252"/>
        <end position="293"/>
    </location>
</feature>